<dbReference type="Proteomes" id="UP000547674">
    <property type="component" value="Unassembled WGS sequence"/>
</dbReference>
<evidence type="ECO:0000256" key="3">
    <source>
        <dbReference type="ARBA" id="ARBA00005663"/>
    </source>
</evidence>
<keyword evidence="11" id="KW-0479">Metal-binding</keyword>
<keyword evidence="17" id="KW-0472">Membrane</keyword>
<keyword evidence="16" id="KW-0694">RNA-binding</keyword>
<evidence type="ECO:0000313" key="20">
    <source>
        <dbReference type="EMBL" id="NNF06986.1"/>
    </source>
</evidence>
<dbReference type="Pfam" id="PF10150">
    <property type="entry name" value="RNase_E_G"/>
    <property type="match status" value="1"/>
</dbReference>
<evidence type="ECO:0000256" key="17">
    <source>
        <dbReference type="ARBA" id="ARBA00023136"/>
    </source>
</evidence>
<comment type="caution">
    <text evidence="20">The sequence shown here is derived from an EMBL/GenBank/DDBJ whole genome shotgun (WGS) entry which is preliminary data.</text>
</comment>
<evidence type="ECO:0000256" key="12">
    <source>
        <dbReference type="ARBA" id="ARBA00022730"/>
    </source>
</evidence>
<evidence type="ECO:0000256" key="1">
    <source>
        <dbReference type="ARBA" id="ARBA00001946"/>
    </source>
</evidence>
<evidence type="ECO:0000256" key="15">
    <source>
        <dbReference type="ARBA" id="ARBA00022842"/>
    </source>
</evidence>
<sequence>MHKEIIINSDPKETRVAILEDKQLVELLAERPEERRIIGDIYKGKINAVLPGMQAAFVDIGLAKTAFLHASDLAASLREDIDFDDDDAPQNGNSGGGGRGRGGRGGPRRRPRREATPKIEEHLTKGQEVTIQITKEPISTKGPRVTQQVSLPGRYVVFMPGLDHVGVSRKIPGRDERLRLKKILREIKPKGAGLIVRTAGEGKTKKDFKEDVNYLVKMWKKIERRSVSAPSPALVHREMSLATGLIRDLLTEDVNEVVVDGNEVFHEIQEYLKNVSPELIKRVRHYDGKLPIFDAFRIESDIEKLFERKVWLKRGGYIIIDQAEALVAIDINTGRFVGKKNQEETILKTNIEAAREISRQLRLRDLGGIIVIDFIDMESEGNKKAVLEELRKHLKRDRSRTKTFAVSDLGLVEMTRQRERPSLLSYLSDDCNVCGGVGKVMSLQSVALKVERLLTRIGVNTQEDLVELRVSPEMAHHLFAENSERLASLEKMFKFQLDVRDDPRLRRSHIKVIFPRTNEDVTDRFRP</sequence>
<keyword evidence="12" id="KW-0699">rRNA-binding</keyword>
<dbReference type="GO" id="GO:0004540">
    <property type="term" value="F:RNA nuclease activity"/>
    <property type="evidence" value="ECO:0007669"/>
    <property type="project" value="InterPro"/>
</dbReference>
<evidence type="ECO:0000256" key="11">
    <source>
        <dbReference type="ARBA" id="ARBA00022723"/>
    </source>
</evidence>
<comment type="subcellular location">
    <subcellularLocation>
        <location evidence="2">Cytoplasm</location>
    </subcellularLocation>
</comment>
<keyword evidence="5" id="KW-1003">Cell membrane</keyword>
<organism evidence="20 21">
    <name type="scientific">Eiseniibacteriota bacterium</name>
    <dbReference type="NCBI Taxonomy" id="2212470"/>
    <lineage>
        <taxon>Bacteria</taxon>
        <taxon>Candidatus Eiseniibacteriota</taxon>
    </lineage>
</organism>
<evidence type="ECO:0000256" key="14">
    <source>
        <dbReference type="ARBA" id="ARBA00022801"/>
    </source>
</evidence>
<dbReference type="Pfam" id="PF20833">
    <property type="entry name" value="RNase_E_G_Thio"/>
    <property type="match status" value="1"/>
</dbReference>
<dbReference type="GO" id="GO:0006364">
    <property type="term" value="P:rRNA processing"/>
    <property type="evidence" value="ECO:0007669"/>
    <property type="project" value="UniProtKB-KW"/>
</dbReference>
<dbReference type="InterPro" id="IPR004659">
    <property type="entry name" value="RNase_E/G"/>
</dbReference>
<keyword evidence="14" id="KW-0378">Hydrolase</keyword>
<dbReference type="GO" id="GO:0019843">
    <property type="term" value="F:rRNA binding"/>
    <property type="evidence" value="ECO:0007669"/>
    <property type="project" value="UniProtKB-KW"/>
</dbReference>
<dbReference type="InterPro" id="IPR048583">
    <property type="entry name" value="RNase_E_G_thioredoxin-like"/>
</dbReference>
<dbReference type="InterPro" id="IPR003029">
    <property type="entry name" value="S1_domain"/>
</dbReference>
<protein>
    <recommendedName>
        <fullName evidence="4">Ribonuclease G</fullName>
    </recommendedName>
</protein>
<evidence type="ECO:0000256" key="16">
    <source>
        <dbReference type="ARBA" id="ARBA00022884"/>
    </source>
</evidence>
<dbReference type="CDD" id="cd04453">
    <property type="entry name" value="S1_RNase_E"/>
    <property type="match status" value="1"/>
</dbReference>
<evidence type="ECO:0000256" key="7">
    <source>
        <dbReference type="ARBA" id="ARBA00022519"/>
    </source>
</evidence>
<evidence type="ECO:0000256" key="5">
    <source>
        <dbReference type="ARBA" id="ARBA00022475"/>
    </source>
</evidence>
<dbReference type="GO" id="GO:0016787">
    <property type="term" value="F:hydrolase activity"/>
    <property type="evidence" value="ECO:0007669"/>
    <property type="project" value="UniProtKB-KW"/>
</dbReference>
<comment type="cofactor">
    <cofactor evidence="1">
        <name>Mg(2+)</name>
        <dbReference type="ChEBI" id="CHEBI:18420"/>
    </cofactor>
</comment>
<keyword evidence="6" id="KW-0963">Cytoplasm</keyword>
<evidence type="ECO:0000256" key="2">
    <source>
        <dbReference type="ARBA" id="ARBA00004496"/>
    </source>
</evidence>
<feature type="region of interest" description="Disordered" evidence="18">
    <location>
        <begin position="82"/>
        <end position="118"/>
    </location>
</feature>
<comment type="similarity">
    <text evidence="3">Belongs to the RNase E/G family. RNase G subfamily.</text>
</comment>
<keyword evidence="13" id="KW-0255">Endonuclease</keyword>
<keyword evidence="15" id="KW-0460">Magnesium</keyword>
<dbReference type="GO" id="GO:0004519">
    <property type="term" value="F:endonuclease activity"/>
    <property type="evidence" value="ECO:0007669"/>
    <property type="project" value="UniProtKB-KW"/>
</dbReference>
<evidence type="ECO:0000256" key="9">
    <source>
        <dbReference type="ARBA" id="ARBA00022694"/>
    </source>
</evidence>
<name>A0A7Y2E899_UNCEI</name>
<feature type="domain" description="S1 motif" evidence="19">
    <location>
        <begin position="37"/>
        <end position="148"/>
    </location>
</feature>
<dbReference type="InterPro" id="IPR019307">
    <property type="entry name" value="RNA-bd_AU-1/RNase_E/G"/>
</dbReference>
<evidence type="ECO:0000256" key="6">
    <source>
        <dbReference type="ARBA" id="ARBA00022490"/>
    </source>
</evidence>
<keyword evidence="9" id="KW-0819">tRNA processing</keyword>
<reference evidence="20 21" key="1">
    <citation type="submission" date="2020-03" db="EMBL/GenBank/DDBJ databases">
        <title>Metabolic flexibility allows generalist bacteria to become dominant in a frequently disturbed ecosystem.</title>
        <authorList>
            <person name="Chen Y.-J."/>
            <person name="Leung P.M."/>
            <person name="Bay S.K."/>
            <person name="Hugenholtz P."/>
            <person name="Kessler A.J."/>
            <person name="Shelley G."/>
            <person name="Waite D.W."/>
            <person name="Cook P.L."/>
            <person name="Greening C."/>
        </authorList>
    </citation>
    <scope>NUCLEOTIDE SEQUENCE [LARGE SCALE GENOMIC DNA]</scope>
    <source>
        <strain evidence="20">SS_bin_28</strain>
    </source>
</reference>
<dbReference type="SUPFAM" id="SSF50249">
    <property type="entry name" value="Nucleic acid-binding proteins"/>
    <property type="match status" value="1"/>
</dbReference>
<dbReference type="SMART" id="SM00316">
    <property type="entry name" value="S1"/>
    <property type="match status" value="1"/>
</dbReference>
<evidence type="ECO:0000313" key="21">
    <source>
        <dbReference type="Proteomes" id="UP000547674"/>
    </source>
</evidence>
<dbReference type="Pfam" id="PF00575">
    <property type="entry name" value="S1"/>
    <property type="match status" value="1"/>
</dbReference>
<dbReference type="GO" id="GO:0046872">
    <property type="term" value="F:metal ion binding"/>
    <property type="evidence" value="ECO:0007669"/>
    <property type="project" value="UniProtKB-KW"/>
</dbReference>
<evidence type="ECO:0000256" key="4">
    <source>
        <dbReference type="ARBA" id="ARBA00017719"/>
    </source>
</evidence>
<dbReference type="InterPro" id="IPR012340">
    <property type="entry name" value="NA-bd_OB-fold"/>
</dbReference>
<keyword evidence="7" id="KW-0997">Cell inner membrane</keyword>
<dbReference type="GO" id="GO:0008033">
    <property type="term" value="P:tRNA processing"/>
    <property type="evidence" value="ECO:0007669"/>
    <property type="project" value="UniProtKB-KW"/>
</dbReference>
<keyword evidence="10" id="KW-0540">Nuclease</keyword>
<dbReference type="Gene3D" id="2.40.50.140">
    <property type="entry name" value="Nucleic acid-binding proteins"/>
    <property type="match status" value="1"/>
</dbReference>
<evidence type="ECO:0000256" key="10">
    <source>
        <dbReference type="ARBA" id="ARBA00022722"/>
    </source>
</evidence>
<keyword evidence="8" id="KW-0698">rRNA processing</keyword>
<dbReference type="Gene3D" id="3.40.1260.20">
    <property type="entry name" value="Ribonuclease E, catalytic domain"/>
    <property type="match status" value="1"/>
</dbReference>
<dbReference type="GO" id="GO:0005737">
    <property type="term" value="C:cytoplasm"/>
    <property type="evidence" value="ECO:0007669"/>
    <property type="project" value="UniProtKB-SubCell"/>
</dbReference>
<dbReference type="PANTHER" id="PTHR30001">
    <property type="entry name" value="RIBONUCLEASE"/>
    <property type="match status" value="1"/>
</dbReference>
<dbReference type="AlphaFoldDB" id="A0A7Y2E899"/>
<feature type="compositionally biased region" description="Gly residues" evidence="18">
    <location>
        <begin position="93"/>
        <end position="105"/>
    </location>
</feature>
<evidence type="ECO:0000259" key="19">
    <source>
        <dbReference type="SMART" id="SM00316"/>
    </source>
</evidence>
<evidence type="ECO:0000256" key="18">
    <source>
        <dbReference type="SAM" id="MobiDB-lite"/>
    </source>
</evidence>
<evidence type="ECO:0000256" key="13">
    <source>
        <dbReference type="ARBA" id="ARBA00022759"/>
    </source>
</evidence>
<dbReference type="NCBIfam" id="TIGR00757">
    <property type="entry name" value="RNaseEG"/>
    <property type="match status" value="1"/>
</dbReference>
<accession>A0A7Y2E899</accession>
<dbReference type="EMBL" id="JABDJR010000378">
    <property type="protein sequence ID" value="NNF06986.1"/>
    <property type="molecule type" value="Genomic_DNA"/>
</dbReference>
<dbReference type="PANTHER" id="PTHR30001:SF1">
    <property type="entry name" value="RIBONUCLEASE E_G-LIKE PROTEIN, CHLOROPLASTIC"/>
    <property type="match status" value="1"/>
</dbReference>
<gene>
    <name evidence="20" type="ORF">HKN21_09515</name>
</gene>
<proteinExistence type="inferred from homology"/>
<evidence type="ECO:0000256" key="8">
    <source>
        <dbReference type="ARBA" id="ARBA00022552"/>
    </source>
</evidence>